<evidence type="ECO:0000313" key="3">
    <source>
        <dbReference type="Proteomes" id="UP000054144"/>
    </source>
</evidence>
<keyword evidence="3" id="KW-1185">Reference proteome</keyword>
<dbReference type="Proteomes" id="UP000054144">
    <property type="component" value="Unassembled WGS sequence"/>
</dbReference>
<feature type="domain" description="DDE-1" evidence="1">
    <location>
        <begin position="4"/>
        <end position="67"/>
    </location>
</feature>
<gene>
    <name evidence="2" type="ORF">FISHEDRAFT_8486</name>
</gene>
<evidence type="ECO:0000313" key="2">
    <source>
        <dbReference type="EMBL" id="KIY50094.1"/>
    </source>
</evidence>
<feature type="non-terminal residue" evidence="2">
    <location>
        <position position="162"/>
    </location>
</feature>
<accession>A0A0D7AG06</accession>
<name>A0A0D7AG06_9AGAR</name>
<dbReference type="OrthoDB" id="162969at2759"/>
<dbReference type="AlphaFoldDB" id="A0A0D7AG06"/>
<organism evidence="2 3">
    <name type="scientific">Fistulina hepatica ATCC 64428</name>
    <dbReference type="NCBI Taxonomy" id="1128425"/>
    <lineage>
        <taxon>Eukaryota</taxon>
        <taxon>Fungi</taxon>
        <taxon>Dikarya</taxon>
        <taxon>Basidiomycota</taxon>
        <taxon>Agaricomycotina</taxon>
        <taxon>Agaricomycetes</taxon>
        <taxon>Agaricomycetidae</taxon>
        <taxon>Agaricales</taxon>
        <taxon>Fistulinaceae</taxon>
        <taxon>Fistulina</taxon>
    </lineage>
</organism>
<dbReference type="Pfam" id="PF03184">
    <property type="entry name" value="DDE_1"/>
    <property type="match status" value="1"/>
</dbReference>
<dbReference type="EMBL" id="KN881692">
    <property type="protein sequence ID" value="KIY50094.1"/>
    <property type="molecule type" value="Genomic_DNA"/>
</dbReference>
<sequence length="162" mass="18504">LTPYVQPCDAGIIRTFKAKYRAKFCQRAIELDEAGEEDIYEINLLESMMLAREAWEGVTPETIANCWRHTGTLPFVGNTRFRNFELIDIAGCRAKERYREVYWAPVFKVIMDAENDTEKALAEVNKLAIKASQPRLTIQLPTRPPQLIAAEEEVANAKDEVQ</sequence>
<feature type="non-terminal residue" evidence="2">
    <location>
        <position position="1"/>
    </location>
</feature>
<protein>
    <submittedName>
        <fullName evidence="2">DDE-domain-containing protein</fullName>
    </submittedName>
</protein>
<evidence type="ECO:0000259" key="1">
    <source>
        <dbReference type="Pfam" id="PF03184"/>
    </source>
</evidence>
<dbReference type="InterPro" id="IPR004875">
    <property type="entry name" value="DDE_SF_endonuclease_dom"/>
</dbReference>
<proteinExistence type="predicted"/>
<dbReference type="GO" id="GO:0003676">
    <property type="term" value="F:nucleic acid binding"/>
    <property type="evidence" value="ECO:0007669"/>
    <property type="project" value="InterPro"/>
</dbReference>
<reference evidence="2 3" key="1">
    <citation type="journal article" date="2015" name="Fungal Genet. Biol.">
        <title>Evolution of novel wood decay mechanisms in Agaricales revealed by the genome sequences of Fistulina hepatica and Cylindrobasidium torrendii.</title>
        <authorList>
            <person name="Floudas D."/>
            <person name="Held B.W."/>
            <person name="Riley R."/>
            <person name="Nagy L.G."/>
            <person name="Koehler G."/>
            <person name="Ransdell A.S."/>
            <person name="Younus H."/>
            <person name="Chow J."/>
            <person name="Chiniquy J."/>
            <person name="Lipzen A."/>
            <person name="Tritt A."/>
            <person name="Sun H."/>
            <person name="Haridas S."/>
            <person name="LaButti K."/>
            <person name="Ohm R.A."/>
            <person name="Kues U."/>
            <person name="Blanchette R.A."/>
            <person name="Grigoriev I.V."/>
            <person name="Minto R.E."/>
            <person name="Hibbett D.S."/>
        </authorList>
    </citation>
    <scope>NUCLEOTIDE SEQUENCE [LARGE SCALE GENOMIC DNA]</scope>
    <source>
        <strain evidence="2 3">ATCC 64428</strain>
    </source>
</reference>